<protein>
    <submittedName>
        <fullName evidence="1">Uncharacterized protein</fullName>
    </submittedName>
</protein>
<accession>A0A5M6ITL0</accession>
<organism evidence="1 2">
    <name type="scientific">Rhodovastum atsumiense</name>
    <dbReference type="NCBI Taxonomy" id="504468"/>
    <lineage>
        <taxon>Bacteria</taxon>
        <taxon>Pseudomonadati</taxon>
        <taxon>Pseudomonadota</taxon>
        <taxon>Alphaproteobacteria</taxon>
        <taxon>Acetobacterales</taxon>
        <taxon>Acetobacteraceae</taxon>
        <taxon>Rhodovastum</taxon>
    </lineage>
</organism>
<gene>
    <name evidence="1" type="ORF">F1189_13375</name>
</gene>
<sequence length="80" mass="8920">MPSHELTQHAAETLRCLFMNGPLFDWNIPSEQGRHELERCGLAVRFAGWTGLTESGLILSVALGLHIEKDARFNTSWGTP</sequence>
<proteinExistence type="predicted"/>
<comment type="caution">
    <text evidence="1">The sequence shown here is derived from an EMBL/GenBank/DDBJ whole genome shotgun (WGS) entry which is preliminary data.</text>
</comment>
<dbReference type="AlphaFoldDB" id="A0A5M6ITL0"/>
<evidence type="ECO:0000313" key="2">
    <source>
        <dbReference type="Proteomes" id="UP000325255"/>
    </source>
</evidence>
<reference evidence="1 2" key="1">
    <citation type="submission" date="2019-09" db="EMBL/GenBank/DDBJ databases">
        <title>Genome sequence of Rhodovastum atsumiense, a diverse member of the Acetobacteraceae family of non-sulfur purple photosynthetic bacteria.</title>
        <authorList>
            <person name="Meyer T."/>
            <person name="Kyndt J."/>
        </authorList>
    </citation>
    <scope>NUCLEOTIDE SEQUENCE [LARGE SCALE GENOMIC DNA]</scope>
    <source>
        <strain evidence="1 2">DSM 21279</strain>
    </source>
</reference>
<dbReference type="EMBL" id="VWPK01000019">
    <property type="protein sequence ID" value="KAA5611551.1"/>
    <property type="molecule type" value="Genomic_DNA"/>
</dbReference>
<dbReference type="Proteomes" id="UP000325255">
    <property type="component" value="Unassembled WGS sequence"/>
</dbReference>
<keyword evidence="2" id="KW-1185">Reference proteome</keyword>
<name>A0A5M6ITL0_9PROT</name>
<evidence type="ECO:0000313" key="1">
    <source>
        <dbReference type="EMBL" id="KAA5611551.1"/>
    </source>
</evidence>
<dbReference type="RefSeq" id="WP_150041326.1">
    <property type="nucleotide sequence ID" value="NZ_OW485606.1"/>
</dbReference>
<dbReference type="OrthoDB" id="9135101at2"/>